<name>A0A7J6W2G7_THATH</name>
<accession>A0A7J6W2G7</accession>
<dbReference type="AlphaFoldDB" id="A0A7J6W2G7"/>
<dbReference type="OrthoDB" id="1993320at2759"/>
<protein>
    <submittedName>
        <fullName evidence="1">Uncharacterized protein</fullName>
    </submittedName>
</protein>
<reference evidence="1 2" key="1">
    <citation type="submission" date="2020-06" db="EMBL/GenBank/DDBJ databases">
        <title>Transcriptomic and genomic resources for Thalictrum thalictroides and T. hernandezii: Facilitating candidate gene discovery in an emerging model plant lineage.</title>
        <authorList>
            <person name="Arias T."/>
            <person name="Riano-Pachon D.M."/>
            <person name="Di Stilio V.S."/>
        </authorList>
    </citation>
    <scope>NUCLEOTIDE SEQUENCE [LARGE SCALE GENOMIC DNA]</scope>
    <source>
        <strain evidence="2">cv. WT478/WT964</strain>
        <tissue evidence="1">Leaves</tissue>
    </source>
</reference>
<proteinExistence type="predicted"/>
<organism evidence="1 2">
    <name type="scientific">Thalictrum thalictroides</name>
    <name type="common">Rue-anemone</name>
    <name type="synonym">Anemone thalictroides</name>
    <dbReference type="NCBI Taxonomy" id="46969"/>
    <lineage>
        <taxon>Eukaryota</taxon>
        <taxon>Viridiplantae</taxon>
        <taxon>Streptophyta</taxon>
        <taxon>Embryophyta</taxon>
        <taxon>Tracheophyta</taxon>
        <taxon>Spermatophyta</taxon>
        <taxon>Magnoliopsida</taxon>
        <taxon>Ranunculales</taxon>
        <taxon>Ranunculaceae</taxon>
        <taxon>Thalictroideae</taxon>
        <taxon>Thalictrum</taxon>
    </lineage>
</organism>
<evidence type="ECO:0000313" key="2">
    <source>
        <dbReference type="Proteomes" id="UP000554482"/>
    </source>
</evidence>
<gene>
    <name evidence="1" type="ORF">FRX31_018847</name>
</gene>
<sequence>MEWIWLLHYLKGNSLQKLLGQVALAATIYWIWAARNEAMYGDTNTRRPLFMLITKDVEL</sequence>
<keyword evidence="2" id="KW-1185">Reference proteome</keyword>
<dbReference type="Proteomes" id="UP000554482">
    <property type="component" value="Unassembled WGS sequence"/>
</dbReference>
<dbReference type="EMBL" id="JABWDY010022679">
    <property type="protein sequence ID" value="KAF5191566.1"/>
    <property type="molecule type" value="Genomic_DNA"/>
</dbReference>
<evidence type="ECO:0000313" key="1">
    <source>
        <dbReference type="EMBL" id="KAF5191566.1"/>
    </source>
</evidence>
<comment type="caution">
    <text evidence="1">The sequence shown here is derived from an EMBL/GenBank/DDBJ whole genome shotgun (WGS) entry which is preliminary data.</text>
</comment>